<comment type="caution">
    <text evidence="2">The sequence shown here is derived from an EMBL/GenBank/DDBJ whole genome shotgun (WGS) entry which is preliminary data.</text>
</comment>
<dbReference type="RefSeq" id="WP_107969415.1">
    <property type="nucleotide sequence ID" value="NZ_NWBU01000016.1"/>
</dbReference>
<dbReference type="Proteomes" id="UP000244162">
    <property type="component" value="Unassembled WGS sequence"/>
</dbReference>
<dbReference type="AlphaFoldDB" id="A0A2T5FUK4"/>
<dbReference type="InterPro" id="IPR038765">
    <property type="entry name" value="Papain-like_cys_pep_sf"/>
</dbReference>
<organism evidence="2 3">
    <name type="scientific">Sphingomonas oleivorans</name>
    <dbReference type="NCBI Taxonomy" id="1735121"/>
    <lineage>
        <taxon>Bacteria</taxon>
        <taxon>Pseudomonadati</taxon>
        <taxon>Pseudomonadota</taxon>
        <taxon>Alphaproteobacteria</taxon>
        <taxon>Sphingomonadales</taxon>
        <taxon>Sphingomonadaceae</taxon>
        <taxon>Sphingomonas</taxon>
    </lineage>
</organism>
<dbReference type="InterPro" id="IPR013589">
    <property type="entry name" value="Bac_transglu_N"/>
</dbReference>
<proteinExistence type="predicted"/>
<dbReference type="EMBL" id="NWBU01000016">
    <property type="protein sequence ID" value="PTQ08204.1"/>
    <property type="molecule type" value="Genomic_DNA"/>
</dbReference>
<dbReference type="InterPro" id="IPR002931">
    <property type="entry name" value="Transglutaminase-like"/>
</dbReference>
<evidence type="ECO:0000313" key="3">
    <source>
        <dbReference type="Proteomes" id="UP000244162"/>
    </source>
</evidence>
<dbReference type="OrthoDB" id="9804023at2"/>
<feature type="domain" description="Transglutaminase-like" evidence="1">
    <location>
        <begin position="159"/>
        <end position="225"/>
    </location>
</feature>
<dbReference type="Pfam" id="PF08379">
    <property type="entry name" value="Bact_transglu_N"/>
    <property type="match status" value="1"/>
</dbReference>
<dbReference type="SMART" id="SM00460">
    <property type="entry name" value="TGc"/>
    <property type="match status" value="1"/>
</dbReference>
<dbReference type="PANTHER" id="PTHR33490:SF6">
    <property type="entry name" value="SLL1049 PROTEIN"/>
    <property type="match status" value="1"/>
</dbReference>
<accession>A0A2T5FUK4</accession>
<dbReference type="SUPFAM" id="SSF54001">
    <property type="entry name" value="Cysteine proteinases"/>
    <property type="match status" value="1"/>
</dbReference>
<keyword evidence="3" id="KW-1185">Reference proteome</keyword>
<gene>
    <name evidence="2" type="ORF">CLG96_15995</name>
</gene>
<sequence>MRLFVHHRTEYRFSEPQQRVVQLLRLTPGSHEGQNVVDWHIDVACDARLKRSRDGYGNEVTMLYVDGPIERIGLTVTGEVLTIDRAGLVSGTPEPLPPVFFTQTTALTAPCSAIRDFAHGIEAAGGNALDRIHRLNHALYEYLQFGPRHDSADRTAAETFEAGNGVCRDFAHVFIAAARLIGFPARYVSGHFYRPETEAAEYNSAHGWAEAYVEDYGWIAFDPANDICPHDAYVRVATGLDYRDAAPVSGQRVGGGHELLEIGVRVGLSQTQIQTQS</sequence>
<reference evidence="2 3" key="1">
    <citation type="submission" date="2017-09" db="EMBL/GenBank/DDBJ databases">
        <title>Sphingomonas panjinensis sp.nov., isolated from oil-contaminated soil.</title>
        <authorList>
            <person name="Wang L."/>
            <person name="Chen L."/>
        </authorList>
    </citation>
    <scope>NUCLEOTIDE SEQUENCE [LARGE SCALE GENOMIC DNA]</scope>
    <source>
        <strain evidence="2 3">FW-11</strain>
    </source>
</reference>
<dbReference type="Gene3D" id="3.10.620.30">
    <property type="match status" value="1"/>
</dbReference>
<evidence type="ECO:0000259" key="1">
    <source>
        <dbReference type="SMART" id="SM00460"/>
    </source>
</evidence>
<dbReference type="Pfam" id="PF01841">
    <property type="entry name" value="Transglut_core"/>
    <property type="match status" value="1"/>
</dbReference>
<name>A0A2T5FUK4_9SPHN</name>
<dbReference type="PANTHER" id="PTHR33490">
    <property type="entry name" value="BLR5614 PROTEIN-RELATED"/>
    <property type="match status" value="1"/>
</dbReference>
<evidence type="ECO:0000313" key="2">
    <source>
        <dbReference type="EMBL" id="PTQ08204.1"/>
    </source>
</evidence>
<protein>
    <submittedName>
        <fullName evidence="2">Transglutaminase</fullName>
    </submittedName>
</protein>